<dbReference type="Proteomes" id="UP001460270">
    <property type="component" value="Unassembled WGS sequence"/>
</dbReference>
<feature type="region of interest" description="Disordered" evidence="5">
    <location>
        <begin position="86"/>
        <end position="112"/>
    </location>
</feature>
<evidence type="ECO:0000313" key="7">
    <source>
        <dbReference type="Proteomes" id="UP001460270"/>
    </source>
</evidence>
<evidence type="ECO:0000256" key="4">
    <source>
        <dbReference type="SAM" id="Coils"/>
    </source>
</evidence>
<gene>
    <name evidence="6" type="ORF">WMY93_032790</name>
</gene>
<organism evidence="6 7">
    <name type="scientific">Mugilogobius chulae</name>
    <name type="common">yellowstripe goby</name>
    <dbReference type="NCBI Taxonomy" id="88201"/>
    <lineage>
        <taxon>Eukaryota</taxon>
        <taxon>Metazoa</taxon>
        <taxon>Chordata</taxon>
        <taxon>Craniata</taxon>
        <taxon>Vertebrata</taxon>
        <taxon>Euteleostomi</taxon>
        <taxon>Actinopterygii</taxon>
        <taxon>Neopterygii</taxon>
        <taxon>Teleostei</taxon>
        <taxon>Neoteleostei</taxon>
        <taxon>Acanthomorphata</taxon>
        <taxon>Gobiaria</taxon>
        <taxon>Gobiiformes</taxon>
        <taxon>Gobioidei</taxon>
        <taxon>Gobiidae</taxon>
        <taxon>Gobionellinae</taxon>
        <taxon>Mugilogobius</taxon>
    </lineage>
</organism>
<feature type="non-terminal residue" evidence="6">
    <location>
        <position position="133"/>
    </location>
</feature>
<reference evidence="7" key="1">
    <citation type="submission" date="2024-04" db="EMBL/GenBank/DDBJ databases">
        <title>Salinicola lusitanus LLJ914,a marine bacterium isolated from the Okinawa Trough.</title>
        <authorList>
            <person name="Li J."/>
        </authorList>
    </citation>
    <scope>NUCLEOTIDE SEQUENCE [LARGE SCALE GENOMIC DNA]</scope>
</reference>
<dbReference type="Pfam" id="PF15341">
    <property type="entry name" value="SLX9"/>
    <property type="match status" value="1"/>
</dbReference>
<evidence type="ECO:0000256" key="1">
    <source>
        <dbReference type="ARBA" id="ARBA00004604"/>
    </source>
</evidence>
<dbReference type="GO" id="GO:0000462">
    <property type="term" value="P:maturation of SSU-rRNA from tricistronic rRNA transcript (SSU-rRNA, 5.8S rRNA, LSU-rRNA)"/>
    <property type="evidence" value="ECO:0007669"/>
    <property type="project" value="InterPro"/>
</dbReference>
<keyword evidence="7" id="KW-1185">Reference proteome</keyword>
<name>A0AAW0MKA6_9GOBI</name>
<proteinExistence type="inferred from homology"/>
<comment type="subcellular location">
    <subcellularLocation>
        <location evidence="1">Nucleus</location>
        <location evidence="1">Nucleolus</location>
    </subcellularLocation>
</comment>
<dbReference type="PANTHER" id="PTHR31109">
    <property type="entry name" value="PROTEIN FAM207A"/>
    <property type="match status" value="1"/>
</dbReference>
<sequence length="133" mass="14978">MNKIQFKIVTNGLCLTAMASAEERKLKSKKEKMKERRDRWLNKISSIKQTREQELAAARRKNTPVVGDLRPLVDALPELSQLLTPSANKLTASNPASRKKSRKNTVNRFSKNQLAHMGPTDCSLISDSCKQTI</sequence>
<evidence type="ECO:0000313" key="6">
    <source>
        <dbReference type="EMBL" id="KAK7880565.1"/>
    </source>
</evidence>
<evidence type="ECO:0000256" key="2">
    <source>
        <dbReference type="ARBA" id="ARBA00011022"/>
    </source>
</evidence>
<accession>A0AAW0MKA6</accession>
<dbReference type="EMBL" id="JBBPFD010000077">
    <property type="protein sequence ID" value="KAK7880565.1"/>
    <property type="molecule type" value="Genomic_DNA"/>
</dbReference>
<dbReference type="PANTHER" id="PTHR31109:SF2">
    <property type="entry name" value="RIBOSOME BIOGENESIS PROTEIN SLX9 HOMOLOG"/>
    <property type="match status" value="1"/>
</dbReference>
<dbReference type="GO" id="GO:0005730">
    <property type="term" value="C:nucleolus"/>
    <property type="evidence" value="ECO:0007669"/>
    <property type="project" value="UniProtKB-SubCell"/>
</dbReference>
<comment type="similarity">
    <text evidence="2">Belongs to the SLX9 family.</text>
</comment>
<feature type="compositionally biased region" description="Polar residues" evidence="5">
    <location>
        <begin position="86"/>
        <end position="96"/>
    </location>
</feature>
<feature type="coiled-coil region" evidence="4">
    <location>
        <begin position="19"/>
        <end position="50"/>
    </location>
</feature>
<dbReference type="GO" id="GO:0030688">
    <property type="term" value="C:preribosome, small subunit precursor"/>
    <property type="evidence" value="ECO:0007669"/>
    <property type="project" value="InterPro"/>
</dbReference>
<evidence type="ECO:0008006" key="8">
    <source>
        <dbReference type="Google" id="ProtNLM"/>
    </source>
</evidence>
<protein>
    <recommendedName>
        <fullName evidence="8">Family with sequence similarity 207 member A</fullName>
    </recommendedName>
</protein>
<keyword evidence="3" id="KW-0539">Nucleus</keyword>
<evidence type="ECO:0000256" key="3">
    <source>
        <dbReference type="ARBA" id="ARBA00023242"/>
    </source>
</evidence>
<dbReference type="GO" id="GO:0030686">
    <property type="term" value="C:90S preribosome"/>
    <property type="evidence" value="ECO:0007669"/>
    <property type="project" value="InterPro"/>
</dbReference>
<comment type="caution">
    <text evidence="6">The sequence shown here is derived from an EMBL/GenBank/DDBJ whole genome shotgun (WGS) entry which is preliminary data.</text>
</comment>
<dbReference type="AlphaFoldDB" id="A0AAW0MKA6"/>
<dbReference type="InterPro" id="IPR028160">
    <property type="entry name" value="Slx9-like"/>
</dbReference>
<evidence type="ECO:0000256" key="5">
    <source>
        <dbReference type="SAM" id="MobiDB-lite"/>
    </source>
</evidence>
<keyword evidence="4" id="KW-0175">Coiled coil</keyword>